<keyword evidence="3 5" id="KW-0067">ATP-binding</keyword>
<comment type="cofactor">
    <cofactor evidence="5">
        <name>Mg(2+)</name>
        <dbReference type="ChEBI" id="CHEBI:18420"/>
    </cofactor>
</comment>
<proteinExistence type="inferred from homology"/>
<name>A0A5C1EC57_9RHOO</name>
<dbReference type="GO" id="GO:0030272">
    <property type="term" value="F:5-formyltetrahydrofolate cyclo-ligase activity"/>
    <property type="evidence" value="ECO:0007669"/>
    <property type="project" value="UniProtKB-EC"/>
</dbReference>
<dbReference type="Gene3D" id="3.40.50.10420">
    <property type="entry name" value="NagB/RpiA/CoA transferase-like"/>
    <property type="match status" value="1"/>
</dbReference>
<dbReference type="KEGG" id="otr:OTERR_30850"/>
<evidence type="ECO:0000256" key="2">
    <source>
        <dbReference type="ARBA" id="ARBA00022741"/>
    </source>
</evidence>
<dbReference type="NCBIfam" id="TIGR02727">
    <property type="entry name" value="MTHFS_bact"/>
    <property type="match status" value="1"/>
</dbReference>
<evidence type="ECO:0000256" key="5">
    <source>
        <dbReference type="RuleBase" id="RU361279"/>
    </source>
</evidence>
<protein>
    <recommendedName>
        <fullName evidence="5">5-formyltetrahydrofolate cyclo-ligase</fullName>
        <ecNumber evidence="5">6.3.3.2</ecNumber>
    </recommendedName>
</protein>
<accession>A0A5C1EC57</accession>
<dbReference type="GO" id="GO:0035999">
    <property type="term" value="P:tetrahydrofolate interconversion"/>
    <property type="evidence" value="ECO:0007669"/>
    <property type="project" value="TreeGrafter"/>
</dbReference>
<dbReference type="EC" id="6.3.3.2" evidence="5"/>
<sequence length="186" mass="20172">MIARREALAPTDVGQRSAALRAHLTARFSADFFAFFPDGRAKTIGFCWPVQNEPDIRPAIRTWLAQGGHACLPVVVAPGEPLAFRPWTPDTRLVPDRYGIPTPCEGELVLPDVLLIPVNAVDGAGFRLGYGGGFFDRTLARLAAIGHPVVTLGVGFDFQRVDTIHPEPHDAPLMGLVTESGFVEFD</sequence>
<dbReference type="AlphaFoldDB" id="A0A5C1EC57"/>
<evidence type="ECO:0000256" key="3">
    <source>
        <dbReference type="ARBA" id="ARBA00022840"/>
    </source>
</evidence>
<comment type="similarity">
    <text evidence="1 5">Belongs to the 5-formyltetrahydrofolate cyclo-ligase family.</text>
</comment>
<dbReference type="GO" id="GO:0046872">
    <property type="term" value="F:metal ion binding"/>
    <property type="evidence" value="ECO:0007669"/>
    <property type="project" value="UniProtKB-KW"/>
</dbReference>
<organism evidence="6 7">
    <name type="scientific">Oryzomicrobium terrae</name>
    <dbReference type="NCBI Taxonomy" id="1735038"/>
    <lineage>
        <taxon>Bacteria</taxon>
        <taxon>Pseudomonadati</taxon>
        <taxon>Pseudomonadota</taxon>
        <taxon>Betaproteobacteria</taxon>
        <taxon>Rhodocyclales</taxon>
        <taxon>Rhodocyclaceae</taxon>
        <taxon>Oryzomicrobium</taxon>
    </lineage>
</organism>
<evidence type="ECO:0000313" key="7">
    <source>
        <dbReference type="Proteomes" id="UP000323671"/>
    </source>
</evidence>
<dbReference type="GO" id="GO:0005524">
    <property type="term" value="F:ATP binding"/>
    <property type="evidence" value="ECO:0007669"/>
    <property type="project" value="UniProtKB-KW"/>
</dbReference>
<keyword evidence="7" id="KW-1185">Reference proteome</keyword>
<keyword evidence="5" id="KW-0479">Metal-binding</keyword>
<dbReference type="GO" id="GO:0009396">
    <property type="term" value="P:folic acid-containing compound biosynthetic process"/>
    <property type="evidence" value="ECO:0007669"/>
    <property type="project" value="TreeGrafter"/>
</dbReference>
<gene>
    <name evidence="6" type="ORF">OTERR_30850</name>
</gene>
<dbReference type="EMBL" id="CP022579">
    <property type="protein sequence ID" value="QEL66561.1"/>
    <property type="molecule type" value="Genomic_DNA"/>
</dbReference>
<dbReference type="PANTHER" id="PTHR23407">
    <property type="entry name" value="ATPASE INHIBITOR/5-FORMYLTETRAHYDROFOLATE CYCLO-LIGASE"/>
    <property type="match status" value="1"/>
</dbReference>
<dbReference type="PIRSF" id="PIRSF006806">
    <property type="entry name" value="FTHF_cligase"/>
    <property type="match status" value="1"/>
</dbReference>
<dbReference type="InterPro" id="IPR002698">
    <property type="entry name" value="FTHF_cligase"/>
</dbReference>
<dbReference type="Pfam" id="PF01812">
    <property type="entry name" value="5-FTHF_cyc-lig"/>
    <property type="match status" value="1"/>
</dbReference>
<keyword evidence="5" id="KW-0460">Magnesium</keyword>
<dbReference type="SUPFAM" id="SSF100950">
    <property type="entry name" value="NagB/RpiA/CoA transferase-like"/>
    <property type="match status" value="1"/>
</dbReference>
<dbReference type="InterPro" id="IPR024185">
    <property type="entry name" value="FTHF_cligase-like_sf"/>
</dbReference>
<dbReference type="RefSeq" id="WP_246154221.1">
    <property type="nucleotide sequence ID" value="NZ_CP022579.1"/>
</dbReference>
<reference evidence="6 7" key="1">
    <citation type="submission" date="2017-07" db="EMBL/GenBank/DDBJ databases">
        <title>Complete genome sequence of Oryzomicrobium terrae TPP412.</title>
        <authorList>
            <person name="Chiu L.-W."/>
            <person name="Lo K.-J."/>
            <person name="Tsai Y.-M."/>
            <person name="Lin S.-S."/>
            <person name="Kuo C.-H."/>
            <person name="Liu C.-T."/>
        </authorList>
    </citation>
    <scope>NUCLEOTIDE SEQUENCE [LARGE SCALE GENOMIC DNA]</scope>
    <source>
        <strain evidence="6 7">TPP412</strain>
    </source>
</reference>
<evidence type="ECO:0000313" key="6">
    <source>
        <dbReference type="EMBL" id="QEL66561.1"/>
    </source>
</evidence>
<comment type="catalytic activity">
    <reaction evidence="5">
        <text>(6S)-5-formyl-5,6,7,8-tetrahydrofolate + ATP = (6R)-5,10-methenyltetrahydrofolate + ADP + phosphate</text>
        <dbReference type="Rhea" id="RHEA:10488"/>
        <dbReference type="ChEBI" id="CHEBI:30616"/>
        <dbReference type="ChEBI" id="CHEBI:43474"/>
        <dbReference type="ChEBI" id="CHEBI:57455"/>
        <dbReference type="ChEBI" id="CHEBI:57457"/>
        <dbReference type="ChEBI" id="CHEBI:456216"/>
        <dbReference type="EC" id="6.3.3.2"/>
    </reaction>
</comment>
<dbReference type="Proteomes" id="UP000323671">
    <property type="component" value="Chromosome"/>
</dbReference>
<keyword evidence="2 5" id="KW-0547">Nucleotide-binding</keyword>
<evidence type="ECO:0000256" key="1">
    <source>
        <dbReference type="ARBA" id="ARBA00010638"/>
    </source>
</evidence>
<dbReference type="InterPro" id="IPR037171">
    <property type="entry name" value="NagB/RpiA_transferase-like"/>
</dbReference>
<dbReference type="PANTHER" id="PTHR23407:SF1">
    <property type="entry name" value="5-FORMYLTETRAHYDROFOLATE CYCLO-LIGASE"/>
    <property type="match status" value="1"/>
</dbReference>
<evidence type="ECO:0000256" key="4">
    <source>
        <dbReference type="PIRSR" id="PIRSR006806-1"/>
    </source>
</evidence>
<feature type="binding site" evidence="4">
    <location>
        <position position="53"/>
    </location>
    <ligand>
        <name>substrate</name>
    </ligand>
</feature>